<evidence type="ECO:0000313" key="3">
    <source>
        <dbReference type="EMBL" id="KAJ4441392.1"/>
    </source>
</evidence>
<keyword evidence="2" id="KW-0732">Signal</keyword>
<proteinExistence type="predicted"/>
<evidence type="ECO:0000313" key="4">
    <source>
        <dbReference type="Proteomes" id="UP001148838"/>
    </source>
</evidence>
<dbReference type="Proteomes" id="UP001148838">
    <property type="component" value="Unassembled WGS sequence"/>
</dbReference>
<protein>
    <submittedName>
        <fullName evidence="3">Uncharacterized protein</fullName>
    </submittedName>
</protein>
<sequence>MLSGLKGRGLLELLLLHVSSATPADIVSGVAHGSAKISLACWERLGLWLMMSAEVADETYGSNSSNRPRPFSPDNINLYDAGMAVWRAVSAAVIIGPYFFEDGNERAVTVNGERYRQMLQTFKGALNRDDMRFQQYGATIHTARDTLRLLINFFPGRIISWFGDINWPARSPDLTAPDFFLWGHLKARVFQTRSHSIQDLKNRIQAEVQEINETPGLLQSVMNNFHPPFCRTRALTTRSTRPGTAETTEMRADDRRATSDGVERSIAPPPRGPNNELASLFCAHTRVNRFCAIVEIITLGFASYVIEFLVAEEKTVINIHNRSCKVHGRSVVDRSSVGRQAKEMTASGRGIIGLHDLPPSGRPAMSVSSSGFNSYDAR</sequence>
<evidence type="ECO:0000256" key="1">
    <source>
        <dbReference type="SAM" id="MobiDB-lite"/>
    </source>
</evidence>
<dbReference type="PANTHER" id="PTHR47326">
    <property type="entry name" value="TRANSPOSABLE ELEMENT TC3 TRANSPOSASE-LIKE PROTEIN"/>
    <property type="match status" value="1"/>
</dbReference>
<organism evidence="3 4">
    <name type="scientific">Periplaneta americana</name>
    <name type="common">American cockroach</name>
    <name type="synonym">Blatta americana</name>
    <dbReference type="NCBI Taxonomy" id="6978"/>
    <lineage>
        <taxon>Eukaryota</taxon>
        <taxon>Metazoa</taxon>
        <taxon>Ecdysozoa</taxon>
        <taxon>Arthropoda</taxon>
        <taxon>Hexapoda</taxon>
        <taxon>Insecta</taxon>
        <taxon>Pterygota</taxon>
        <taxon>Neoptera</taxon>
        <taxon>Polyneoptera</taxon>
        <taxon>Dictyoptera</taxon>
        <taxon>Blattodea</taxon>
        <taxon>Blattoidea</taxon>
        <taxon>Blattidae</taxon>
        <taxon>Blattinae</taxon>
        <taxon>Periplaneta</taxon>
    </lineage>
</organism>
<dbReference type="Gene3D" id="3.30.420.10">
    <property type="entry name" value="Ribonuclease H-like superfamily/Ribonuclease H"/>
    <property type="match status" value="1"/>
</dbReference>
<feature type="compositionally biased region" description="Basic and acidic residues" evidence="1">
    <location>
        <begin position="248"/>
        <end position="263"/>
    </location>
</feature>
<feature type="compositionally biased region" description="Polar residues" evidence="1">
    <location>
        <begin position="366"/>
        <end position="378"/>
    </location>
</feature>
<feature type="chain" id="PRO_5045633988" evidence="2">
    <location>
        <begin position="22"/>
        <end position="378"/>
    </location>
</feature>
<comment type="caution">
    <text evidence="3">The sequence shown here is derived from an EMBL/GenBank/DDBJ whole genome shotgun (WGS) entry which is preliminary data.</text>
</comment>
<feature type="region of interest" description="Disordered" evidence="1">
    <location>
        <begin position="236"/>
        <end position="271"/>
    </location>
</feature>
<gene>
    <name evidence="3" type="ORF">ANN_11247</name>
</gene>
<feature type="signal peptide" evidence="2">
    <location>
        <begin position="1"/>
        <end position="21"/>
    </location>
</feature>
<evidence type="ECO:0000256" key="2">
    <source>
        <dbReference type="SAM" id="SignalP"/>
    </source>
</evidence>
<feature type="region of interest" description="Disordered" evidence="1">
    <location>
        <begin position="351"/>
        <end position="378"/>
    </location>
</feature>
<dbReference type="InterPro" id="IPR036397">
    <property type="entry name" value="RNaseH_sf"/>
</dbReference>
<dbReference type="EMBL" id="JAJSOF020000015">
    <property type="protein sequence ID" value="KAJ4441392.1"/>
    <property type="molecule type" value="Genomic_DNA"/>
</dbReference>
<reference evidence="3 4" key="1">
    <citation type="journal article" date="2022" name="Allergy">
        <title>Genome assembly and annotation of Periplaneta americana reveal a comprehensive cockroach allergen profile.</title>
        <authorList>
            <person name="Wang L."/>
            <person name="Xiong Q."/>
            <person name="Saelim N."/>
            <person name="Wang L."/>
            <person name="Nong W."/>
            <person name="Wan A.T."/>
            <person name="Shi M."/>
            <person name="Liu X."/>
            <person name="Cao Q."/>
            <person name="Hui J.H.L."/>
            <person name="Sookrung N."/>
            <person name="Leung T.F."/>
            <person name="Tungtrongchitr A."/>
            <person name="Tsui S.K.W."/>
        </authorList>
    </citation>
    <scope>NUCLEOTIDE SEQUENCE [LARGE SCALE GENOMIC DNA]</scope>
    <source>
        <strain evidence="3">PWHHKU_190912</strain>
    </source>
</reference>
<feature type="compositionally biased region" description="Polar residues" evidence="1">
    <location>
        <begin position="236"/>
        <end position="247"/>
    </location>
</feature>
<dbReference type="PANTHER" id="PTHR47326:SF1">
    <property type="entry name" value="HTH PSQ-TYPE DOMAIN-CONTAINING PROTEIN"/>
    <property type="match status" value="1"/>
</dbReference>
<accession>A0ABQ8T664</accession>
<keyword evidence="4" id="KW-1185">Reference proteome</keyword>
<name>A0ABQ8T664_PERAM</name>